<sequence>MDDGNVSKDGLLVKYNTCSSTRKNKCKMENNKKKSNEKCSVKQICQRFELLNMNEGGTKKIGETNQENKLAQLNTIKRENTIKQTKQAQLKKSQSSVGALKFAKEHTLLDGGQNVLIDHSRQIGVSNQENIKRENSIKQTKQAQLKKSQSSVGALKFAKEHTFSDGDENVLIDHFQQIGVTNQENKIKRENTIKQTKQAQLKKYQISVEALKYVKEHTLLDRGQNVLIDHFQQIGVTNQENKLVQLNKTKNKKTENAKQARVKNNSSFVDDQKNPKNKLVQLKDHTLLRKGNVLTNNSQQIGETNKAFYKEDNTYLSKTRLNKLNNDKVPFFPDLIEEKEGVIIYNEEDNIDKFSNEFGENTDYVKNGCEAINRFIFHVGGNKLKFLQGLSNEKIPNEKVQELPSTSNKKVFCDYKNEKNPSLPTYIHTSVPNVSTISYLPNSKGNLVIIDDYDDDSDDDDDDDGVGNNDDDDDNYDDVDDDDDSDDDNDDGDDDDNYDDVDDDDDVNVDVDDDDYDDDDDNDGIDEDGTVVTRSTGGRKIHFNLKREILSDNLRREIVSDNNGIIRIKRVVDTGNTATIPEDIVPSFSQSKYQRPTTRLTFIINEIKSTENKYVEDMAKVVEIYKPYIESKTPLWLKYSEKHLFGNFEKIYEQQKEFLQAIENCQNVDEIVQCFLDHEQVFKLYPAYFTNKPKADACRNAFDPIIKEMQERFDEKLDFFGYLLSPVQRLGKYILFLENIEKQLEKLDLPVEKTRAALKIVRDEMSKGNDSVAIESIRRSPINNTDYGSFKMCENFKIRKLKKLETTMVYLFTNVIVFTTADARSKEKFYYHDSIKMNDLRIATFNDLRLHLTDFTNSKQKENTREYTYILEASCTNTWKTWKDAIEKILWDQLAKVKENNRKSNLHVKIVSDENSNENNSVTIIKSIKNSPIRKMDYGSFKMREKFNIIKPRRVNEVMVFLFTEIIVFATELKIWDISGLLKILL</sequence>
<dbReference type="SMART" id="SM00325">
    <property type="entry name" value="RhoGEF"/>
    <property type="match status" value="1"/>
</dbReference>
<proteinExistence type="predicted"/>
<feature type="compositionally biased region" description="Acidic residues" evidence="2">
    <location>
        <begin position="451"/>
        <end position="529"/>
    </location>
</feature>
<dbReference type="PANTHER" id="PTHR22826:SF106">
    <property type="entry name" value="TRIO, ISOFORM A"/>
    <property type="match status" value="1"/>
</dbReference>
<reference evidence="4" key="1">
    <citation type="submission" date="2022-01" db="EMBL/GenBank/DDBJ databases">
        <authorList>
            <person name="King R."/>
        </authorList>
    </citation>
    <scope>NUCLEOTIDE SEQUENCE</scope>
</reference>
<evidence type="ECO:0000256" key="1">
    <source>
        <dbReference type="ARBA" id="ARBA00022658"/>
    </source>
</evidence>
<dbReference type="Gene3D" id="1.20.900.10">
    <property type="entry name" value="Dbl homology (DH) domain"/>
    <property type="match status" value="1"/>
</dbReference>
<dbReference type="InterPro" id="IPR000219">
    <property type="entry name" value="DH_dom"/>
</dbReference>
<dbReference type="InterPro" id="IPR055251">
    <property type="entry name" value="SOS1_NGEF_PH"/>
</dbReference>
<organism evidence="4 5">
    <name type="scientific">Psylliodes chrysocephalus</name>
    <dbReference type="NCBI Taxonomy" id="3402493"/>
    <lineage>
        <taxon>Eukaryota</taxon>
        <taxon>Metazoa</taxon>
        <taxon>Ecdysozoa</taxon>
        <taxon>Arthropoda</taxon>
        <taxon>Hexapoda</taxon>
        <taxon>Insecta</taxon>
        <taxon>Pterygota</taxon>
        <taxon>Neoptera</taxon>
        <taxon>Endopterygota</taxon>
        <taxon>Coleoptera</taxon>
        <taxon>Polyphaga</taxon>
        <taxon>Cucujiformia</taxon>
        <taxon>Chrysomeloidea</taxon>
        <taxon>Chrysomelidae</taxon>
        <taxon>Galerucinae</taxon>
        <taxon>Alticini</taxon>
        <taxon>Psylliodes</taxon>
    </lineage>
</organism>
<dbReference type="OrthoDB" id="6152532at2759"/>
<dbReference type="GO" id="GO:0005085">
    <property type="term" value="F:guanyl-nucleotide exchange factor activity"/>
    <property type="evidence" value="ECO:0007669"/>
    <property type="project" value="UniProtKB-KW"/>
</dbReference>
<feature type="region of interest" description="Disordered" evidence="2">
    <location>
        <begin position="450"/>
        <end position="531"/>
    </location>
</feature>
<name>A0A9P0CLI5_9CUCU</name>
<evidence type="ECO:0000313" key="4">
    <source>
        <dbReference type="EMBL" id="CAH1102313.1"/>
    </source>
</evidence>
<feature type="region of interest" description="Disordered" evidence="2">
    <location>
        <begin position="252"/>
        <end position="273"/>
    </location>
</feature>
<dbReference type="PANTHER" id="PTHR22826">
    <property type="entry name" value="RHO GUANINE EXCHANGE FACTOR-RELATED"/>
    <property type="match status" value="1"/>
</dbReference>
<gene>
    <name evidence="4" type="ORF">PSYICH_LOCUS3118</name>
</gene>
<dbReference type="GO" id="GO:0007411">
    <property type="term" value="P:axon guidance"/>
    <property type="evidence" value="ECO:0007669"/>
    <property type="project" value="TreeGrafter"/>
</dbReference>
<dbReference type="GO" id="GO:0005737">
    <property type="term" value="C:cytoplasm"/>
    <property type="evidence" value="ECO:0007669"/>
    <property type="project" value="TreeGrafter"/>
</dbReference>
<dbReference type="Gene3D" id="2.30.29.30">
    <property type="entry name" value="Pleckstrin-homology domain (PH domain)/Phosphotyrosine-binding domain (PTB)"/>
    <property type="match status" value="1"/>
</dbReference>
<dbReference type="InterPro" id="IPR051336">
    <property type="entry name" value="RhoGEF_Guanine_NuclExch_SF"/>
</dbReference>
<keyword evidence="1" id="KW-0344">Guanine-nucleotide releasing factor</keyword>
<dbReference type="InterPro" id="IPR035899">
    <property type="entry name" value="DBL_dom_sf"/>
</dbReference>
<dbReference type="PROSITE" id="PS50010">
    <property type="entry name" value="DH_2"/>
    <property type="match status" value="1"/>
</dbReference>
<dbReference type="Pfam" id="PF00621">
    <property type="entry name" value="RhoGEF"/>
    <property type="match status" value="1"/>
</dbReference>
<dbReference type="Pfam" id="PF22697">
    <property type="entry name" value="SOS1_NGEF_PH"/>
    <property type="match status" value="1"/>
</dbReference>
<dbReference type="SUPFAM" id="SSF48065">
    <property type="entry name" value="DBL homology domain (DH-domain)"/>
    <property type="match status" value="1"/>
</dbReference>
<accession>A0A9P0CLI5</accession>
<dbReference type="EMBL" id="OV651824">
    <property type="protein sequence ID" value="CAH1102313.1"/>
    <property type="molecule type" value="Genomic_DNA"/>
</dbReference>
<evidence type="ECO:0000259" key="3">
    <source>
        <dbReference type="PROSITE" id="PS50010"/>
    </source>
</evidence>
<feature type="domain" description="DH" evidence="3">
    <location>
        <begin position="599"/>
        <end position="771"/>
    </location>
</feature>
<protein>
    <recommendedName>
        <fullName evidence="3">DH domain-containing protein</fullName>
    </recommendedName>
</protein>
<evidence type="ECO:0000313" key="5">
    <source>
        <dbReference type="Proteomes" id="UP001153636"/>
    </source>
</evidence>
<dbReference type="AlphaFoldDB" id="A0A9P0CLI5"/>
<dbReference type="SUPFAM" id="SSF50729">
    <property type="entry name" value="PH domain-like"/>
    <property type="match status" value="1"/>
</dbReference>
<keyword evidence="5" id="KW-1185">Reference proteome</keyword>
<dbReference type="InterPro" id="IPR011993">
    <property type="entry name" value="PH-like_dom_sf"/>
</dbReference>
<dbReference type="GO" id="GO:0019898">
    <property type="term" value="C:extrinsic component of membrane"/>
    <property type="evidence" value="ECO:0007669"/>
    <property type="project" value="TreeGrafter"/>
</dbReference>
<evidence type="ECO:0000256" key="2">
    <source>
        <dbReference type="SAM" id="MobiDB-lite"/>
    </source>
</evidence>
<dbReference type="Proteomes" id="UP001153636">
    <property type="component" value="Chromosome 12"/>
</dbReference>